<evidence type="ECO:0000256" key="1">
    <source>
        <dbReference type="SAM" id="MobiDB-lite"/>
    </source>
</evidence>
<dbReference type="SUPFAM" id="SSF57997">
    <property type="entry name" value="Tropomyosin"/>
    <property type="match status" value="1"/>
</dbReference>
<feature type="compositionally biased region" description="Polar residues" evidence="1">
    <location>
        <begin position="328"/>
        <end position="341"/>
    </location>
</feature>
<feature type="region of interest" description="Disordered" evidence="1">
    <location>
        <begin position="153"/>
        <end position="342"/>
    </location>
</feature>
<feature type="compositionally biased region" description="Polar residues" evidence="1">
    <location>
        <begin position="270"/>
        <end position="282"/>
    </location>
</feature>
<organism evidence="2 3">
    <name type="scientific">Mya arenaria</name>
    <name type="common">Soft-shell clam</name>
    <dbReference type="NCBI Taxonomy" id="6604"/>
    <lineage>
        <taxon>Eukaryota</taxon>
        <taxon>Metazoa</taxon>
        <taxon>Spiralia</taxon>
        <taxon>Lophotrochozoa</taxon>
        <taxon>Mollusca</taxon>
        <taxon>Bivalvia</taxon>
        <taxon>Autobranchia</taxon>
        <taxon>Heteroconchia</taxon>
        <taxon>Euheterodonta</taxon>
        <taxon>Imparidentia</taxon>
        <taxon>Neoheterodontei</taxon>
        <taxon>Myida</taxon>
        <taxon>Myoidea</taxon>
        <taxon>Myidae</taxon>
        <taxon>Mya</taxon>
    </lineage>
</organism>
<gene>
    <name evidence="2" type="ORF">MAR_022005</name>
</gene>
<feature type="compositionally biased region" description="Basic and acidic residues" evidence="1">
    <location>
        <begin position="171"/>
        <end position="191"/>
    </location>
</feature>
<feature type="compositionally biased region" description="Basic and acidic residues" evidence="1">
    <location>
        <begin position="309"/>
        <end position="319"/>
    </location>
</feature>
<proteinExistence type="predicted"/>
<dbReference type="EMBL" id="CP111016">
    <property type="protein sequence ID" value="WAR06636.1"/>
    <property type="molecule type" value="Genomic_DNA"/>
</dbReference>
<feature type="compositionally biased region" description="Polar residues" evidence="1">
    <location>
        <begin position="235"/>
        <end position="257"/>
    </location>
</feature>
<feature type="compositionally biased region" description="Polar residues" evidence="1">
    <location>
        <begin position="299"/>
        <end position="308"/>
    </location>
</feature>
<feature type="compositionally biased region" description="Basic and acidic residues" evidence="1">
    <location>
        <begin position="212"/>
        <end position="223"/>
    </location>
</feature>
<name>A0ABY7ECK6_MYAAR</name>
<evidence type="ECO:0000313" key="2">
    <source>
        <dbReference type="EMBL" id="WAR06636.1"/>
    </source>
</evidence>
<reference evidence="2" key="1">
    <citation type="submission" date="2022-11" db="EMBL/GenBank/DDBJ databases">
        <title>Centuries of genome instability and evolution in soft-shell clam transmissible cancer (bioRxiv).</title>
        <authorList>
            <person name="Hart S.F.M."/>
            <person name="Yonemitsu M.A."/>
            <person name="Giersch R.M."/>
            <person name="Beal B.F."/>
            <person name="Arriagada G."/>
            <person name="Davis B.W."/>
            <person name="Ostrander E.A."/>
            <person name="Goff S.P."/>
            <person name="Metzger M.J."/>
        </authorList>
    </citation>
    <scope>NUCLEOTIDE SEQUENCE</scope>
    <source>
        <strain evidence="2">MELC-2E11</strain>
        <tissue evidence="2">Siphon/mantle</tissue>
    </source>
</reference>
<dbReference type="Proteomes" id="UP001164746">
    <property type="component" value="Chromosome 5"/>
</dbReference>
<accession>A0ABY7ECK6</accession>
<protein>
    <submittedName>
        <fullName evidence="2">Uncharacterized protein</fullName>
    </submittedName>
</protein>
<keyword evidence="3" id="KW-1185">Reference proteome</keyword>
<evidence type="ECO:0000313" key="3">
    <source>
        <dbReference type="Proteomes" id="UP001164746"/>
    </source>
</evidence>
<sequence>MICGDEVNGLMFKKNCCFRIPKDDMVPKCKSICFPDEGTHYETAIELESKDNEIKELKEKLEVKVFNETLTKDKNESSTTDTKGCNGAGGVLCKLAIGYVGIRLRKLVKEKRKDIADTSVHKPLLNSTSIDIYPNSQDCAETNDTKLEPLTQCNESEQQHPKPEQQYTEPELQHSDPEPQHTDPEPHRSETGLKQTEAKPQCTDRKPHRSEHKLQEIEPELQRTDSVPQRIDSVPQRTDSAAQQTDSAPQRTDSVPQRTDYVPQRIDSVPQRTDSVQQTDSVPQRIDSVPHRTDFVPQPTDSVSQHTEPLTKKRNEPLTEHTGIPVTKTDSQGTENDSQCTDIDLHNKKHEPHVALKGAIPSASDVGYLNADEHLSGTSECQHCPPNLEGSRVTCKARELQVIANRERAESAENYMIKQDISNDHNRAVSVSHGKQIDADTSNVKMTIQDVKSSIDSNTELSK</sequence>